<comment type="caution">
    <text evidence="5">The sequence shown here is derived from an EMBL/GenBank/DDBJ whole genome shotgun (WGS) entry which is preliminary data.</text>
</comment>
<dbReference type="Pfam" id="PF00933">
    <property type="entry name" value="Glyco_hydro_3"/>
    <property type="match status" value="1"/>
</dbReference>
<dbReference type="InterPro" id="IPR001764">
    <property type="entry name" value="Glyco_hydro_3_N"/>
</dbReference>
<dbReference type="GO" id="GO:0031222">
    <property type="term" value="P:arabinan catabolic process"/>
    <property type="evidence" value="ECO:0007669"/>
    <property type="project" value="TreeGrafter"/>
</dbReference>
<dbReference type="AlphaFoldDB" id="A0A4R0MPC7"/>
<evidence type="ECO:0000313" key="6">
    <source>
        <dbReference type="Proteomes" id="UP000292884"/>
    </source>
</evidence>
<dbReference type="InterPro" id="IPR036881">
    <property type="entry name" value="Glyco_hydro_3_C_sf"/>
</dbReference>
<dbReference type="PROSITE" id="PS51820">
    <property type="entry name" value="PA14"/>
    <property type="match status" value="1"/>
</dbReference>
<accession>A0A4R0MPC7</accession>
<dbReference type="PANTHER" id="PTHR42721:SF3">
    <property type="entry name" value="BETA-D-XYLOSIDASE 5-RELATED"/>
    <property type="match status" value="1"/>
</dbReference>
<evidence type="ECO:0000259" key="4">
    <source>
        <dbReference type="PROSITE" id="PS51820"/>
    </source>
</evidence>
<keyword evidence="6" id="KW-1185">Reference proteome</keyword>
<dbReference type="InterPro" id="IPR036962">
    <property type="entry name" value="Glyco_hydro_3_N_sf"/>
</dbReference>
<dbReference type="Gene3D" id="3.20.20.300">
    <property type="entry name" value="Glycoside hydrolase, family 3, N-terminal domain"/>
    <property type="match status" value="1"/>
</dbReference>
<dbReference type="InterPro" id="IPR013783">
    <property type="entry name" value="Ig-like_fold"/>
</dbReference>
<dbReference type="Pfam" id="PF01915">
    <property type="entry name" value="Glyco_hydro_3_C"/>
    <property type="match status" value="1"/>
</dbReference>
<dbReference type="InterPro" id="IPR011658">
    <property type="entry name" value="PA14_dom"/>
</dbReference>
<gene>
    <name evidence="5" type="ORF">EZ428_18815</name>
</gene>
<dbReference type="GO" id="GO:0046556">
    <property type="term" value="F:alpha-L-arabinofuranosidase activity"/>
    <property type="evidence" value="ECO:0007669"/>
    <property type="project" value="TreeGrafter"/>
</dbReference>
<dbReference type="PRINTS" id="PR00133">
    <property type="entry name" value="GLHYDRLASE3"/>
</dbReference>
<dbReference type="Pfam" id="PF07691">
    <property type="entry name" value="PA14"/>
    <property type="match status" value="1"/>
</dbReference>
<feature type="domain" description="PA14" evidence="4">
    <location>
        <begin position="479"/>
        <end position="619"/>
    </location>
</feature>
<evidence type="ECO:0000313" key="5">
    <source>
        <dbReference type="EMBL" id="TCC88691.1"/>
    </source>
</evidence>
<dbReference type="EMBL" id="SJSK01000005">
    <property type="protein sequence ID" value="TCC88691.1"/>
    <property type="molecule type" value="Genomic_DNA"/>
</dbReference>
<dbReference type="SUPFAM" id="SSF52279">
    <property type="entry name" value="Beta-D-glucan exohydrolase, C-terminal domain"/>
    <property type="match status" value="1"/>
</dbReference>
<reference evidence="5 6" key="1">
    <citation type="submission" date="2019-02" db="EMBL/GenBank/DDBJ databases">
        <title>Pedobacter sp. RP-1-13 sp. nov., isolated from Arctic soil.</title>
        <authorList>
            <person name="Dahal R.H."/>
        </authorList>
    </citation>
    <scope>NUCLEOTIDE SEQUENCE [LARGE SCALE GENOMIC DNA]</scope>
    <source>
        <strain evidence="5 6">RP-1-13</strain>
    </source>
</reference>
<keyword evidence="3" id="KW-0378">Hydrolase</keyword>
<keyword evidence="2" id="KW-0732">Signal</keyword>
<dbReference type="SMART" id="SM00758">
    <property type="entry name" value="PA14"/>
    <property type="match status" value="1"/>
</dbReference>
<protein>
    <submittedName>
        <fullName evidence="5">Glucan 1,4-alpha-glucosidase</fullName>
    </submittedName>
</protein>
<dbReference type="Gene3D" id="2.60.40.10">
    <property type="entry name" value="Immunoglobulins"/>
    <property type="match status" value="1"/>
</dbReference>
<organism evidence="5 6">
    <name type="scientific">Pedobacter frigiditerrae</name>
    <dbReference type="NCBI Taxonomy" id="2530452"/>
    <lineage>
        <taxon>Bacteria</taxon>
        <taxon>Pseudomonadati</taxon>
        <taxon>Bacteroidota</taxon>
        <taxon>Sphingobacteriia</taxon>
        <taxon>Sphingobacteriales</taxon>
        <taxon>Sphingobacteriaceae</taxon>
        <taxon>Pedobacter</taxon>
    </lineage>
</organism>
<dbReference type="SMART" id="SM01217">
    <property type="entry name" value="Fn3_like"/>
    <property type="match status" value="1"/>
</dbReference>
<comment type="similarity">
    <text evidence="1">Belongs to the glycosyl hydrolase 3 family.</text>
</comment>
<dbReference type="Proteomes" id="UP000292884">
    <property type="component" value="Unassembled WGS sequence"/>
</dbReference>
<dbReference type="InterPro" id="IPR026891">
    <property type="entry name" value="Fn3-like"/>
</dbReference>
<dbReference type="InterPro" id="IPR037524">
    <property type="entry name" value="PA14/GLEYA"/>
</dbReference>
<name>A0A4R0MPC7_9SPHI</name>
<dbReference type="InterPro" id="IPR044993">
    <property type="entry name" value="BXL"/>
</dbReference>
<evidence type="ECO:0000256" key="1">
    <source>
        <dbReference type="ARBA" id="ARBA00005336"/>
    </source>
</evidence>
<evidence type="ECO:0000256" key="2">
    <source>
        <dbReference type="ARBA" id="ARBA00022729"/>
    </source>
</evidence>
<dbReference type="Pfam" id="PF14310">
    <property type="entry name" value="Fn3-like"/>
    <property type="match status" value="1"/>
</dbReference>
<dbReference type="InterPro" id="IPR017853">
    <property type="entry name" value="GH"/>
</dbReference>
<dbReference type="PANTHER" id="PTHR42721">
    <property type="entry name" value="SUGAR HYDROLASE-RELATED"/>
    <property type="match status" value="1"/>
</dbReference>
<dbReference type="OrthoDB" id="9758670at2"/>
<evidence type="ECO:0000256" key="3">
    <source>
        <dbReference type="ARBA" id="ARBA00022801"/>
    </source>
</evidence>
<dbReference type="SUPFAM" id="SSF51445">
    <property type="entry name" value="(Trans)glycosidases"/>
    <property type="match status" value="1"/>
</dbReference>
<dbReference type="SUPFAM" id="SSF56988">
    <property type="entry name" value="Anthrax protective antigen"/>
    <property type="match status" value="1"/>
</dbReference>
<dbReference type="GO" id="GO:0009044">
    <property type="term" value="F:xylan 1,4-beta-xylosidase activity"/>
    <property type="evidence" value="ECO:0007669"/>
    <property type="project" value="InterPro"/>
</dbReference>
<proteinExistence type="inferred from homology"/>
<dbReference type="InterPro" id="IPR002772">
    <property type="entry name" value="Glyco_hydro_3_C"/>
</dbReference>
<sequence>MYRRIFQLKWIYNIMTNKYILLTFLVFQLLTIEPTLAQTQPYLDPKLSTEQRVNSLVSKLSLKDKIALLQYRSTAIKNQDLAIPAYNWWNECLHGVARAGRATVFPQAIGLAASWDTTLISKVAVAISDEARAKYTYFSSRDKRGMYQGLNFWTPNINIFRDPRWGRGMETYGEDPFLTGTIASSFIKGLQGNNPNYFKTIATVKHFAVHSGPESSRHRFNANVSDRDFFETYAPAFKMAVQDAGVYSVMCAYNRFRDEPCCGSSYLLTDILRNRWKFNGFIVTDCGAVDDFFKANTHQVVKSPEEACAMAIKAGVDLECGDIFNALDKAVEQRLVTEGDLDVAIKRLFTARFKLGMFDKASSNPFANIPYSVVESAAHQNLSLEAARKSIVLLKNNNKLLPLRKSLKTVAVIGPNANDQEVMLANYNGFPGHVVTPLEGIKEKLPGAKVLYARGSAHAEGAPALDIIGAQYLFQDEKGEKPGLNAKYYNDSTARNNPLFTRVDTGIDFNWMGKAPRPGMDDENFSVIWNGFLKAPATGDFVFNMFGSEQYELIIDGKKQIFFSSIYSPGYGSATLALKKGEMHKITVKYASRGPNAQLKLSWQLPGVDLRQEAIAIAKQADVVVMCMGLSPRLEGEEMEVKLDGFNGGDRVKLQLPQVQQDLIKEIHALGKPVVLVLLNGSALAINWENQNLPAIVEAWYGGQKGGTAIADVLFGDYNPSGKLPLTYYTSENDLPAFEDYNMKGRTYRFFEGKPLYQFGYGLSYTTFSYSNIKMKKSSLVNQPITVTADVQNTGERDGDEVVQLYLKHINASVPVPFRTLKGFQKVSLKKGQKKTVSFTIKPADLSVIENNGDAVIHPGNVMISIGGGQPQKVVATKQTSATGVQGTIKLEGKSKTL</sequence>
<dbReference type="GO" id="GO:0045493">
    <property type="term" value="P:xylan catabolic process"/>
    <property type="evidence" value="ECO:0007669"/>
    <property type="project" value="InterPro"/>
</dbReference>
<dbReference type="Gene3D" id="3.40.50.1700">
    <property type="entry name" value="Glycoside hydrolase family 3 C-terminal domain"/>
    <property type="match status" value="2"/>
</dbReference>